<keyword evidence="3" id="KW-0547">Nucleotide-binding</keyword>
<protein>
    <recommendedName>
        <fullName evidence="1">valine--tRNA ligase</fullName>
        <ecNumber evidence="1">6.1.1.9</ecNumber>
    </recommendedName>
    <alternativeName>
        <fullName evidence="7">Valyl-tRNA synthetase</fullName>
    </alternativeName>
</protein>
<dbReference type="InterPro" id="IPR002300">
    <property type="entry name" value="aa-tRNA-synth_Ia"/>
</dbReference>
<organism evidence="9">
    <name type="scientific">Ascaris suum</name>
    <name type="common">Pig roundworm</name>
    <name type="synonym">Ascaris lumbricoides</name>
    <dbReference type="NCBI Taxonomy" id="6253"/>
    <lineage>
        <taxon>Eukaryota</taxon>
        <taxon>Metazoa</taxon>
        <taxon>Ecdysozoa</taxon>
        <taxon>Nematoda</taxon>
        <taxon>Chromadorea</taxon>
        <taxon>Rhabditida</taxon>
        <taxon>Spirurina</taxon>
        <taxon>Ascaridomorpha</taxon>
        <taxon>Ascaridoidea</taxon>
        <taxon>Ascarididae</taxon>
        <taxon>Ascaris</taxon>
    </lineage>
</organism>
<dbReference type="AlphaFoldDB" id="F1LI40"/>
<proteinExistence type="evidence at transcript level"/>
<keyword evidence="2" id="KW-0436">Ligase</keyword>
<keyword evidence="5" id="KW-0648">Protein biosynthesis</keyword>
<dbReference type="GO" id="GO:0004832">
    <property type="term" value="F:valine-tRNA ligase activity"/>
    <property type="evidence" value="ECO:0007669"/>
    <property type="project" value="UniProtKB-EC"/>
</dbReference>
<reference evidence="9" key="1">
    <citation type="journal article" date="2011" name="Genome Res.">
        <title>Deep small RNA sequencing from the nematode Ascaris reveals conservation, functional diversification, and novel developmental profiles.</title>
        <authorList>
            <person name="Wang J."/>
            <person name="Czech B."/>
            <person name="Crunk A."/>
            <person name="Wallace A."/>
            <person name="Mitreva M."/>
            <person name="Hannon G.J."/>
            <person name="Davis R.E."/>
        </authorList>
    </citation>
    <scope>NUCLEOTIDE SEQUENCE</scope>
</reference>
<dbReference type="PANTHER" id="PTHR11946">
    <property type="entry name" value="VALYL-TRNA SYNTHETASES"/>
    <property type="match status" value="1"/>
</dbReference>
<keyword evidence="4" id="KW-0067">ATP-binding</keyword>
<evidence type="ECO:0000259" key="8">
    <source>
        <dbReference type="Pfam" id="PF00133"/>
    </source>
</evidence>
<sequence length="84" mass="10057">MGISRYDLGREGFLEKAWEWKSEYADIIRKQWGKLGFALDYSKEKFTLDEDVNQKVCENHKRIEVISSKKKEHKILLKKNKPKQ</sequence>
<dbReference type="PANTHER" id="PTHR11946:SF93">
    <property type="entry name" value="VALINE--TRNA LIGASE, CHLOROPLASTIC_MITOCHONDRIAL 2"/>
    <property type="match status" value="1"/>
</dbReference>
<accession>F1LI40</accession>
<evidence type="ECO:0000256" key="7">
    <source>
        <dbReference type="ARBA" id="ARBA00029936"/>
    </source>
</evidence>
<name>F1LI40_ASCSU</name>
<evidence type="ECO:0000256" key="2">
    <source>
        <dbReference type="ARBA" id="ARBA00022598"/>
    </source>
</evidence>
<keyword evidence="6 9" id="KW-0030">Aminoacyl-tRNA synthetase</keyword>
<evidence type="ECO:0000256" key="1">
    <source>
        <dbReference type="ARBA" id="ARBA00013169"/>
    </source>
</evidence>
<feature type="non-terminal residue" evidence="9">
    <location>
        <position position="84"/>
    </location>
</feature>
<dbReference type="GO" id="GO:0005524">
    <property type="term" value="F:ATP binding"/>
    <property type="evidence" value="ECO:0007669"/>
    <property type="project" value="UniProtKB-KW"/>
</dbReference>
<dbReference type="EC" id="6.1.1.9" evidence="1"/>
<evidence type="ECO:0000256" key="5">
    <source>
        <dbReference type="ARBA" id="ARBA00022917"/>
    </source>
</evidence>
<evidence type="ECO:0000313" key="9">
    <source>
        <dbReference type="EMBL" id="ADY49794.1"/>
    </source>
</evidence>
<evidence type="ECO:0000256" key="6">
    <source>
        <dbReference type="ARBA" id="ARBA00023146"/>
    </source>
</evidence>
<dbReference type="GO" id="GO:0005829">
    <property type="term" value="C:cytosol"/>
    <property type="evidence" value="ECO:0007669"/>
    <property type="project" value="TreeGrafter"/>
</dbReference>
<dbReference type="InterPro" id="IPR014729">
    <property type="entry name" value="Rossmann-like_a/b/a_fold"/>
</dbReference>
<dbReference type="EMBL" id="JI236540">
    <property type="protein sequence ID" value="ADY49794.1"/>
    <property type="molecule type" value="mRNA"/>
</dbReference>
<dbReference type="InterPro" id="IPR002303">
    <property type="entry name" value="Valyl-tRNA_ligase"/>
</dbReference>
<dbReference type="SUPFAM" id="SSF52374">
    <property type="entry name" value="Nucleotidylyl transferase"/>
    <property type="match status" value="1"/>
</dbReference>
<evidence type="ECO:0000256" key="4">
    <source>
        <dbReference type="ARBA" id="ARBA00022840"/>
    </source>
</evidence>
<dbReference type="Pfam" id="PF00133">
    <property type="entry name" value="tRNA-synt_1"/>
    <property type="match status" value="1"/>
</dbReference>
<dbReference type="Gene3D" id="3.40.50.620">
    <property type="entry name" value="HUPs"/>
    <property type="match status" value="1"/>
</dbReference>
<evidence type="ECO:0000256" key="3">
    <source>
        <dbReference type="ARBA" id="ARBA00022741"/>
    </source>
</evidence>
<feature type="domain" description="Aminoacyl-tRNA synthetase class Ia" evidence="8">
    <location>
        <begin position="4"/>
        <end position="63"/>
    </location>
</feature>
<dbReference type="GO" id="GO:0006438">
    <property type="term" value="P:valyl-tRNA aminoacylation"/>
    <property type="evidence" value="ECO:0007669"/>
    <property type="project" value="InterPro"/>
</dbReference>